<sequence length="73" mass="7950">LIEGDSSPSTATTESPTTTVSSDATEGEREREDRQRQMPVCNINTLSLFPHPQVPCPHLVSAQGWANGGLEWQ</sequence>
<comment type="caution">
    <text evidence="2">The sequence shown here is derived from an EMBL/GenBank/DDBJ whole genome shotgun (WGS) entry which is preliminary data.</text>
</comment>
<feature type="non-terminal residue" evidence="2">
    <location>
        <position position="1"/>
    </location>
</feature>
<evidence type="ECO:0000313" key="2">
    <source>
        <dbReference type="EMBL" id="GCA62417.1"/>
    </source>
</evidence>
<keyword evidence="3" id="KW-1185">Reference proteome</keyword>
<feature type="compositionally biased region" description="Low complexity" evidence="1">
    <location>
        <begin position="1"/>
        <end position="22"/>
    </location>
</feature>
<gene>
    <name evidence="2" type="ORF">KIPB_003401</name>
</gene>
<dbReference type="EMBL" id="BDIP01000649">
    <property type="protein sequence ID" value="GCA62417.1"/>
    <property type="molecule type" value="Genomic_DNA"/>
</dbReference>
<evidence type="ECO:0000313" key="3">
    <source>
        <dbReference type="Proteomes" id="UP000265618"/>
    </source>
</evidence>
<accession>A0A391NK18</accession>
<dbReference type="Proteomes" id="UP000265618">
    <property type="component" value="Unassembled WGS sequence"/>
</dbReference>
<evidence type="ECO:0000256" key="1">
    <source>
        <dbReference type="SAM" id="MobiDB-lite"/>
    </source>
</evidence>
<proteinExistence type="predicted"/>
<feature type="compositionally biased region" description="Basic and acidic residues" evidence="1">
    <location>
        <begin position="26"/>
        <end position="36"/>
    </location>
</feature>
<feature type="region of interest" description="Disordered" evidence="1">
    <location>
        <begin position="1"/>
        <end position="38"/>
    </location>
</feature>
<reference evidence="2 3" key="1">
    <citation type="journal article" date="2018" name="PLoS ONE">
        <title>The draft genome of Kipferlia bialata reveals reductive genome evolution in fornicate parasites.</title>
        <authorList>
            <person name="Tanifuji G."/>
            <person name="Takabayashi S."/>
            <person name="Kume K."/>
            <person name="Takagi M."/>
            <person name="Nakayama T."/>
            <person name="Kamikawa R."/>
            <person name="Inagaki Y."/>
            <person name="Hashimoto T."/>
        </authorList>
    </citation>
    <scope>NUCLEOTIDE SEQUENCE [LARGE SCALE GENOMIC DNA]</scope>
    <source>
        <strain evidence="2">NY0173</strain>
    </source>
</reference>
<name>A0A391NK18_9EUKA</name>
<dbReference type="AlphaFoldDB" id="A0A391NK18"/>
<protein>
    <submittedName>
        <fullName evidence="2">Uncharacterized protein</fullName>
    </submittedName>
</protein>
<organism evidence="2 3">
    <name type="scientific">Kipferlia bialata</name>
    <dbReference type="NCBI Taxonomy" id="797122"/>
    <lineage>
        <taxon>Eukaryota</taxon>
        <taxon>Metamonada</taxon>
        <taxon>Carpediemonas-like organisms</taxon>
        <taxon>Kipferlia</taxon>
    </lineage>
</organism>